<dbReference type="EMBL" id="CAEZTS010000003">
    <property type="protein sequence ID" value="CAB4565476.1"/>
    <property type="molecule type" value="Genomic_DNA"/>
</dbReference>
<gene>
    <name evidence="1" type="ORF">UFOPK1722_00060</name>
</gene>
<accession>A0A6J6DPW4</accession>
<sequence length="197" mass="21228">MRQFLSPRYWATLFALFVLVLTLYLALGRSGPSETVAGLDVRRIDLIAGTSTVRSDTVWSVVNGRAVGDATAVLDDGRVLAIADGTSGVSTCLFPEALNACVMLADTLGDGIVWFALVPAPEGDSRELELPAIDELLDGVTHARLVNGWEVPLLDKVKRRCDEETPSLTSFVQRFAGAHRTIVDLDRAQVSAVVCDE</sequence>
<proteinExistence type="predicted"/>
<reference evidence="1" key="1">
    <citation type="submission" date="2020-05" db="EMBL/GenBank/DDBJ databases">
        <authorList>
            <person name="Chiriac C."/>
            <person name="Salcher M."/>
            <person name="Ghai R."/>
            <person name="Kavagutti S V."/>
        </authorList>
    </citation>
    <scope>NUCLEOTIDE SEQUENCE</scope>
</reference>
<name>A0A6J6DPW4_9ZZZZ</name>
<organism evidence="1">
    <name type="scientific">freshwater metagenome</name>
    <dbReference type="NCBI Taxonomy" id="449393"/>
    <lineage>
        <taxon>unclassified sequences</taxon>
        <taxon>metagenomes</taxon>
        <taxon>ecological metagenomes</taxon>
    </lineage>
</organism>
<evidence type="ECO:0000313" key="1">
    <source>
        <dbReference type="EMBL" id="CAB4565476.1"/>
    </source>
</evidence>
<dbReference type="AlphaFoldDB" id="A0A6J6DPW4"/>
<protein>
    <submittedName>
        <fullName evidence="1">Unannotated protein</fullName>
    </submittedName>
</protein>